<dbReference type="GO" id="GO:0004333">
    <property type="term" value="F:fumarate hydratase activity"/>
    <property type="evidence" value="ECO:0007669"/>
    <property type="project" value="UniProtKB-EC"/>
</dbReference>
<evidence type="ECO:0000256" key="1">
    <source>
        <dbReference type="ARBA" id="ARBA00009084"/>
    </source>
</evidence>
<dbReference type="GO" id="GO:0006108">
    <property type="term" value="P:malate metabolic process"/>
    <property type="evidence" value="ECO:0007669"/>
    <property type="project" value="TreeGrafter"/>
</dbReference>
<dbReference type="CDD" id="cd01362">
    <property type="entry name" value="Fumarase_classII"/>
    <property type="match status" value="1"/>
</dbReference>
<keyword evidence="3" id="KW-0456">Lyase</keyword>
<dbReference type="GO" id="GO:0006099">
    <property type="term" value="P:tricarboxylic acid cycle"/>
    <property type="evidence" value="ECO:0007669"/>
    <property type="project" value="InterPro"/>
</dbReference>
<dbReference type="InterPro" id="IPR022761">
    <property type="entry name" value="Fumarate_lyase_N"/>
</dbReference>
<dbReference type="PANTHER" id="PTHR11444:SF1">
    <property type="entry name" value="FUMARATE HYDRATASE, MITOCHONDRIAL"/>
    <property type="match status" value="1"/>
</dbReference>
<evidence type="ECO:0000313" key="8">
    <source>
        <dbReference type="Proteomes" id="UP000014254"/>
    </source>
</evidence>
<sequence>MLRATSTKFLGQASVLNRSNRLFSSASIALQKFRAERDTFGDLQVPADKYWGAQTQSRSLQNFDIGGQHERMPEPLIRAFGVLKKAAATVNMTYGMDAKVGEAIQKAADEVIDGSLIDHFPLVVWQTGSGTQTNMNVNEVISNRAIELLGGELGSKTPVHPNDHVNMSQSSNDTFPTAMHVAAVVEITHRLIPALNTLRDALDAKSKEFEHIIKIGRTHLQDATPLTLGQEFSGYTQQLTYGIARVESTLERLYNLAQGGTAVGTGLNTRKGFDVKVAEAISNITGLPFKTAPNKFEALAAHDAIVEAHGAINTVACSLMKIANDIRYLGSGPRCGLGELSLPENEPGSSIMPGKVNPTQCEAMTMVCAQVLGNNTAVSVAGSNGQFELNVFKPVMIKNLIQSIRLVSDASTSFTKNCVVGIQANEKKINNIMNESLMLVTALNPHIGYDKAAKCAKKAHKEGTTLKEAALSLGYLTSEEFDQWVRPENMISASD</sequence>
<gene>
    <name evidence="7" type="ORF">HMPREF1544_05228</name>
</gene>
<organism evidence="7 8">
    <name type="scientific">Mucor circinelloides f. circinelloides (strain 1006PhL)</name>
    <name type="common">Mucormycosis agent</name>
    <name type="synonym">Calyptromyces circinelloides</name>
    <dbReference type="NCBI Taxonomy" id="1220926"/>
    <lineage>
        <taxon>Eukaryota</taxon>
        <taxon>Fungi</taxon>
        <taxon>Fungi incertae sedis</taxon>
        <taxon>Mucoromycota</taxon>
        <taxon>Mucoromycotina</taxon>
        <taxon>Mucoromycetes</taxon>
        <taxon>Mucorales</taxon>
        <taxon>Mucorineae</taxon>
        <taxon>Mucoraceae</taxon>
        <taxon>Mucor</taxon>
    </lineage>
</organism>
<comment type="similarity">
    <text evidence="1">Belongs to the class-II fumarase/aspartase family. Fumarase subfamily.</text>
</comment>
<feature type="domain" description="Fumarate lyase N-terminal" evidence="5">
    <location>
        <begin position="41"/>
        <end position="373"/>
    </location>
</feature>
<dbReference type="AlphaFoldDB" id="S2JHF5"/>
<dbReference type="Pfam" id="PF10415">
    <property type="entry name" value="FumaraseC_C"/>
    <property type="match status" value="1"/>
</dbReference>
<dbReference type="PANTHER" id="PTHR11444">
    <property type="entry name" value="ASPARTATEAMMONIA/ARGININOSUCCINATE/ADENYLOSUCCINATE LYASE"/>
    <property type="match status" value="1"/>
</dbReference>
<comment type="function">
    <text evidence="4">Catalyzes the reversible stereospecific interconversion of fumarate to L-malate. In mitochondrion, catalyzes the hydration of fumarate to L-malate in the tricarboxylic acid (TCA) cycle to facilitate a transition step in the production of energy in the form of NADH. In cytoplasm and nucleus, involved in DNA repair in response to DNA damage: following DNA double-strand breaks (DSBs), translocates from the cytosol to the nucleus and promotes DNA repair by catalyzing the dehydration of L-malate to fumarate.</text>
</comment>
<evidence type="ECO:0000256" key="3">
    <source>
        <dbReference type="ARBA" id="ARBA00023239"/>
    </source>
</evidence>
<dbReference type="Gene3D" id="1.10.275.10">
    <property type="entry name" value="Fumarase/aspartase (N-terminal domain)"/>
    <property type="match status" value="1"/>
</dbReference>
<dbReference type="FunFam" id="1.10.40.30:FF:000002">
    <property type="entry name" value="Fumarate hydratase class II"/>
    <property type="match status" value="1"/>
</dbReference>
<dbReference type="InterPro" id="IPR020557">
    <property type="entry name" value="Fumarate_lyase_CS"/>
</dbReference>
<dbReference type="GO" id="GO:0006106">
    <property type="term" value="P:fumarate metabolic process"/>
    <property type="evidence" value="ECO:0007669"/>
    <property type="project" value="InterPro"/>
</dbReference>
<reference evidence="8" key="1">
    <citation type="submission" date="2013-05" db="EMBL/GenBank/DDBJ databases">
        <title>The Genome sequence of Mucor circinelloides f. circinelloides 1006PhL.</title>
        <authorList>
            <consortium name="The Broad Institute Genomics Platform"/>
            <person name="Cuomo C."/>
            <person name="Earl A."/>
            <person name="Findley K."/>
            <person name="Lee S.C."/>
            <person name="Walker B."/>
            <person name="Young S."/>
            <person name="Zeng Q."/>
            <person name="Gargeya S."/>
            <person name="Fitzgerald M."/>
            <person name="Haas B."/>
            <person name="Abouelleil A."/>
            <person name="Allen A.W."/>
            <person name="Alvarado L."/>
            <person name="Arachchi H.M."/>
            <person name="Berlin A.M."/>
            <person name="Chapman S.B."/>
            <person name="Gainer-Dewar J."/>
            <person name="Goldberg J."/>
            <person name="Griggs A."/>
            <person name="Gujja S."/>
            <person name="Hansen M."/>
            <person name="Howarth C."/>
            <person name="Imamovic A."/>
            <person name="Ireland A."/>
            <person name="Larimer J."/>
            <person name="McCowan C."/>
            <person name="Murphy C."/>
            <person name="Pearson M."/>
            <person name="Poon T.W."/>
            <person name="Priest M."/>
            <person name="Roberts A."/>
            <person name="Saif S."/>
            <person name="Shea T."/>
            <person name="Sisk P."/>
            <person name="Sykes S."/>
            <person name="Wortman J."/>
            <person name="Nusbaum C."/>
            <person name="Birren B."/>
        </authorList>
    </citation>
    <scope>NUCLEOTIDE SEQUENCE [LARGE SCALE GENOMIC DNA]</scope>
    <source>
        <strain evidence="8">1006PhL</strain>
    </source>
</reference>
<dbReference type="FunFam" id="1.10.275.10:FF:000001">
    <property type="entry name" value="Fumarate hydratase, mitochondrial"/>
    <property type="match status" value="1"/>
</dbReference>
<dbReference type="InterPro" id="IPR018951">
    <property type="entry name" value="Fumarase_C_C"/>
</dbReference>
<dbReference type="InterPro" id="IPR005677">
    <property type="entry name" value="Fum_hydII"/>
</dbReference>
<name>S2JHF5_MUCC1</name>
<accession>S2JHF5</accession>
<dbReference type="FunCoup" id="S2JHF5">
    <property type="interactions" value="504"/>
</dbReference>
<dbReference type="EC" id="4.2.1.2" evidence="2"/>
<dbReference type="STRING" id="1220926.S2JHF5"/>
<dbReference type="Gene3D" id="1.20.200.10">
    <property type="entry name" value="Fumarase/aspartase (Central domain)"/>
    <property type="match status" value="1"/>
</dbReference>
<protein>
    <recommendedName>
        <fullName evidence="2">fumarate hydratase</fullName>
        <ecNumber evidence="2">4.2.1.2</ecNumber>
    </recommendedName>
</protein>
<dbReference type="Pfam" id="PF00206">
    <property type="entry name" value="Lyase_1"/>
    <property type="match status" value="1"/>
</dbReference>
<dbReference type="InParanoid" id="S2JHF5"/>
<feature type="domain" description="Fumarase C C-terminal" evidence="6">
    <location>
        <begin position="439"/>
        <end position="491"/>
    </location>
</feature>
<dbReference type="InterPro" id="IPR024083">
    <property type="entry name" value="Fumarase/histidase_N"/>
</dbReference>
<dbReference type="GO" id="GO:0005739">
    <property type="term" value="C:mitochondrion"/>
    <property type="evidence" value="ECO:0007669"/>
    <property type="project" value="TreeGrafter"/>
</dbReference>
<evidence type="ECO:0000259" key="5">
    <source>
        <dbReference type="Pfam" id="PF00206"/>
    </source>
</evidence>
<dbReference type="NCBIfam" id="TIGR00979">
    <property type="entry name" value="fumC_II"/>
    <property type="match status" value="1"/>
</dbReference>
<dbReference type="SUPFAM" id="SSF48557">
    <property type="entry name" value="L-aspartase-like"/>
    <property type="match status" value="1"/>
</dbReference>
<dbReference type="eggNOG" id="KOG1317">
    <property type="taxonomic scope" value="Eukaryota"/>
</dbReference>
<dbReference type="PROSITE" id="PS00163">
    <property type="entry name" value="FUMARATE_LYASES"/>
    <property type="match status" value="1"/>
</dbReference>
<dbReference type="OrthoDB" id="1738025at2759"/>
<proteinExistence type="inferred from homology"/>
<dbReference type="InterPro" id="IPR000362">
    <property type="entry name" value="Fumarate_lyase_fam"/>
</dbReference>
<dbReference type="OMA" id="AKWRAQT"/>
<dbReference type="EMBL" id="KE123959">
    <property type="protein sequence ID" value="EPB87937.1"/>
    <property type="molecule type" value="Genomic_DNA"/>
</dbReference>
<keyword evidence="8" id="KW-1185">Reference proteome</keyword>
<dbReference type="FunFam" id="1.20.200.10:FF:000001">
    <property type="entry name" value="Fumarate hydratase, mitochondrial"/>
    <property type="match status" value="1"/>
</dbReference>
<dbReference type="VEuPathDB" id="FungiDB:HMPREF1544_05228"/>
<evidence type="ECO:0000256" key="2">
    <source>
        <dbReference type="ARBA" id="ARBA00012921"/>
    </source>
</evidence>
<evidence type="ECO:0000313" key="7">
    <source>
        <dbReference type="EMBL" id="EPB87937.1"/>
    </source>
</evidence>
<dbReference type="PRINTS" id="PR00149">
    <property type="entry name" value="FUMRATELYASE"/>
</dbReference>
<dbReference type="Gene3D" id="1.10.40.30">
    <property type="entry name" value="Fumarase/aspartase (C-terminal domain)"/>
    <property type="match status" value="1"/>
</dbReference>
<dbReference type="InterPro" id="IPR008948">
    <property type="entry name" value="L-Aspartase-like"/>
</dbReference>
<dbReference type="HAMAP" id="MF_00743">
    <property type="entry name" value="FumaraseC"/>
    <property type="match status" value="1"/>
</dbReference>
<evidence type="ECO:0000256" key="4">
    <source>
        <dbReference type="ARBA" id="ARBA00056821"/>
    </source>
</evidence>
<dbReference type="NCBIfam" id="NF008909">
    <property type="entry name" value="PRK12273.1"/>
    <property type="match status" value="1"/>
</dbReference>
<evidence type="ECO:0000259" key="6">
    <source>
        <dbReference type="Pfam" id="PF10415"/>
    </source>
</evidence>
<dbReference type="Proteomes" id="UP000014254">
    <property type="component" value="Unassembled WGS sequence"/>
</dbReference>